<evidence type="ECO:0000313" key="2">
    <source>
        <dbReference type="Proteomes" id="UP001408594"/>
    </source>
</evidence>
<dbReference type="Proteomes" id="UP001408594">
    <property type="component" value="Unassembled WGS sequence"/>
</dbReference>
<name>A0ABP9WMV3_9GAMM</name>
<comment type="caution">
    <text evidence="1">The sequence shown here is derived from an EMBL/GenBank/DDBJ whole genome shotgun (WGS) entry which is preliminary data.</text>
</comment>
<dbReference type="EMBL" id="BAABRT010000006">
    <property type="protein sequence ID" value="GAA5524517.1"/>
    <property type="molecule type" value="Genomic_DNA"/>
</dbReference>
<keyword evidence="2" id="KW-1185">Reference proteome</keyword>
<accession>A0ABP9WMV3</accession>
<evidence type="ECO:0000313" key="1">
    <source>
        <dbReference type="EMBL" id="GAA5524517.1"/>
    </source>
</evidence>
<protein>
    <submittedName>
        <fullName evidence="1">Uncharacterized protein</fullName>
    </submittedName>
</protein>
<organism evidence="1 2">
    <name type="scientific">Microbulbifer aestuariivivens</name>
    <dbReference type="NCBI Taxonomy" id="1908308"/>
    <lineage>
        <taxon>Bacteria</taxon>
        <taxon>Pseudomonadati</taxon>
        <taxon>Pseudomonadota</taxon>
        <taxon>Gammaproteobacteria</taxon>
        <taxon>Cellvibrionales</taxon>
        <taxon>Microbulbiferaceae</taxon>
        <taxon>Microbulbifer</taxon>
    </lineage>
</organism>
<proteinExistence type="predicted"/>
<reference evidence="1 2" key="1">
    <citation type="submission" date="2024-02" db="EMBL/GenBank/DDBJ databases">
        <title>Microbulbifer aestuariivivens NBRC 112533.</title>
        <authorList>
            <person name="Ichikawa N."/>
            <person name="Katano-Makiyama Y."/>
            <person name="Hidaka K."/>
        </authorList>
    </citation>
    <scope>NUCLEOTIDE SEQUENCE [LARGE SCALE GENOMIC DNA]</scope>
    <source>
        <strain evidence="1 2">NBRC 112533</strain>
    </source>
</reference>
<sequence length="38" mass="4310">MAPLFSDGFMVPCLANQVLYPFIDRELARSREVIPKGK</sequence>
<gene>
    <name evidence="1" type="ORF">Maes01_01074</name>
</gene>